<reference evidence="2" key="1">
    <citation type="submission" date="2022-01" db="EMBL/GenBank/DDBJ databases">
        <title>Draft genome of Methanogenium marinum DSM 15558.</title>
        <authorList>
            <person name="Chen S.-C."/>
            <person name="You Y.-T."/>
        </authorList>
    </citation>
    <scope>NUCLEOTIDE SEQUENCE</scope>
    <source>
        <strain evidence="2">DSM 15558</strain>
    </source>
</reference>
<proteinExistence type="predicted"/>
<dbReference type="Proteomes" id="UP001143747">
    <property type="component" value="Unassembled WGS sequence"/>
</dbReference>
<dbReference type="PANTHER" id="PTHR30445:SF8">
    <property type="entry name" value="K(+)_H(+) ANTIPORTER SUBUNIT KHTT"/>
    <property type="match status" value="1"/>
</dbReference>
<dbReference type="PIRSF" id="PIRSF005028">
    <property type="entry name" value="KhtT"/>
    <property type="match status" value="1"/>
</dbReference>
<accession>A0A9Q4PXI8</accession>
<dbReference type="SUPFAM" id="SSF116726">
    <property type="entry name" value="TrkA C-terminal domain-like"/>
    <property type="match status" value="1"/>
</dbReference>
<dbReference type="GO" id="GO:0006813">
    <property type="term" value="P:potassium ion transport"/>
    <property type="evidence" value="ECO:0007669"/>
    <property type="project" value="InterPro"/>
</dbReference>
<dbReference type="InterPro" id="IPR050144">
    <property type="entry name" value="AAE_transporter"/>
</dbReference>
<dbReference type="PROSITE" id="PS51202">
    <property type="entry name" value="RCK_C"/>
    <property type="match status" value="1"/>
</dbReference>
<dbReference type="Gene3D" id="3.30.70.1450">
    <property type="entry name" value="Regulator of K+ conductance, C-terminal domain"/>
    <property type="match status" value="1"/>
</dbReference>
<feature type="domain" description="RCK C-terminal" evidence="1">
    <location>
        <begin position="78"/>
        <end position="160"/>
    </location>
</feature>
<dbReference type="Pfam" id="PF25991">
    <property type="entry name" value="KhtT_N"/>
    <property type="match status" value="1"/>
</dbReference>
<sequence length="160" mass="17790">MGFFHQVLPGIGTKYELETESGDLISVIFMPNGRVQLYTQPARCPDCYAADLNPMESRRLGNVLTGAIMEAEEEGVEIAFSALADLRIVVHTYIIRDQLSGKSITDLDIRSRTGVTILAVSRDGKNTVNPRPDFRFMSGDAVVVIGESDQIRTFEQEFME</sequence>
<evidence type="ECO:0000259" key="1">
    <source>
        <dbReference type="PROSITE" id="PS51202"/>
    </source>
</evidence>
<gene>
    <name evidence="2" type="ORF">L0665_08695</name>
</gene>
<dbReference type="InterPro" id="IPR058776">
    <property type="entry name" value="KhtT-like_N"/>
</dbReference>
<dbReference type="GO" id="GO:0008324">
    <property type="term" value="F:monoatomic cation transmembrane transporter activity"/>
    <property type="evidence" value="ECO:0007669"/>
    <property type="project" value="InterPro"/>
</dbReference>
<dbReference type="RefSeq" id="WP_274925300.1">
    <property type="nucleotide sequence ID" value="NZ_JAKELO010000002.1"/>
</dbReference>
<keyword evidence="3" id="KW-1185">Reference proteome</keyword>
<dbReference type="AlphaFoldDB" id="A0A9Q4PXI8"/>
<organism evidence="2 3">
    <name type="scientific">Methanogenium marinum</name>
    <dbReference type="NCBI Taxonomy" id="348610"/>
    <lineage>
        <taxon>Archaea</taxon>
        <taxon>Methanobacteriati</taxon>
        <taxon>Methanobacteriota</taxon>
        <taxon>Stenosarchaea group</taxon>
        <taxon>Methanomicrobia</taxon>
        <taxon>Methanomicrobiales</taxon>
        <taxon>Methanomicrobiaceae</taxon>
        <taxon>Methanogenium</taxon>
    </lineage>
</organism>
<dbReference type="InterPro" id="IPR006037">
    <property type="entry name" value="RCK_C"/>
</dbReference>
<protein>
    <submittedName>
        <fullName evidence="2">Potassium transporter TrkA</fullName>
    </submittedName>
</protein>
<dbReference type="EMBL" id="JAKELO010000002">
    <property type="protein sequence ID" value="MDE4908681.1"/>
    <property type="molecule type" value="Genomic_DNA"/>
</dbReference>
<dbReference type="PANTHER" id="PTHR30445">
    <property type="entry name" value="K(+)_H(+) ANTIPORTER SUBUNIT KHTT"/>
    <property type="match status" value="1"/>
</dbReference>
<evidence type="ECO:0000313" key="2">
    <source>
        <dbReference type="EMBL" id="MDE4908681.1"/>
    </source>
</evidence>
<name>A0A9Q4PXI8_9EURY</name>
<dbReference type="Pfam" id="PF02080">
    <property type="entry name" value="TrkA_C"/>
    <property type="match status" value="1"/>
</dbReference>
<dbReference type="InterPro" id="IPR036721">
    <property type="entry name" value="RCK_C_sf"/>
</dbReference>
<dbReference type="InterPro" id="IPR026278">
    <property type="entry name" value="KhtT"/>
</dbReference>
<evidence type="ECO:0000313" key="3">
    <source>
        <dbReference type="Proteomes" id="UP001143747"/>
    </source>
</evidence>
<comment type="caution">
    <text evidence="2">The sequence shown here is derived from an EMBL/GenBank/DDBJ whole genome shotgun (WGS) entry which is preliminary data.</text>
</comment>